<evidence type="ECO:0000256" key="4">
    <source>
        <dbReference type="ARBA" id="ARBA00022692"/>
    </source>
</evidence>
<dbReference type="SUPFAM" id="SSF81321">
    <property type="entry name" value="Family A G protein-coupled receptor-like"/>
    <property type="match status" value="1"/>
</dbReference>
<evidence type="ECO:0000256" key="9">
    <source>
        <dbReference type="ARBA" id="ARBA00023224"/>
    </source>
</evidence>
<dbReference type="EMBL" id="JH168666">
    <property type="protein sequence ID" value="EHB04973.1"/>
    <property type="molecule type" value="Genomic_DNA"/>
</dbReference>
<evidence type="ECO:0000313" key="13">
    <source>
        <dbReference type="EMBL" id="EHB04973.1"/>
    </source>
</evidence>
<evidence type="ECO:0000256" key="8">
    <source>
        <dbReference type="ARBA" id="ARBA00023170"/>
    </source>
</evidence>
<proteinExistence type="predicted"/>
<gene>
    <name evidence="13" type="ORF">GW7_16864</name>
</gene>
<dbReference type="Pfam" id="PF13853">
    <property type="entry name" value="7tm_4"/>
    <property type="match status" value="1"/>
</dbReference>
<evidence type="ECO:0000256" key="7">
    <source>
        <dbReference type="ARBA" id="ARBA00023136"/>
    </source>
</evidence>
<protein>
    <submittedName>
        <fullName evidence="13">Olfactory receptor 10AG1</fullName>
    </submittedName>
</protein>
<evidence type="ECO:0000256" key="11">
    <source>
        <dbReference type="SAM" id="Phobius"/>
    </source>
</evidence>
<dbReference type="InterPro" id="IPR017452">
    <property type="entry name" value="GPCR_Rhodpsn_7TM"/>
</dbReference>
<dbReference type="GO" id="GO:0005886">
    <property type="term" value="C:plasma membrane"/>
    <property type="evidence" value="ECO:0007669"/>
    <property type="project" value="UniProtKB-SubCell"/>
</dbReference>
<dbReference type="GO" id="GO:0004930">
    <property type="term" value="F:G protein-coupled receptor activity"/>
    <property type="evidence" value="ECO:0007669"/>
    <property type="project" value="UniProtKB-KW"/>
</dbReference>
<organism evidence="13 14">
    <name type="scientific">Heterocephalus glaber</name>
    <name type="common">Naked mole rat</name>
    <dbReference type="NCBI Taxonomy" id="10181"/>
    <lineage>
        <taxon>Eukaryota</taxon>
        <taxon>Metazoa</taxon>
        <taxon>Chordata</taxon>
        <taxon>Craniata</taxon>
        <taxon>Vertebrata</taxon>
        <taxon>Euteleostomi</taxon>
        <taxon>Mammalia</taxon>
        <taxon>Eutheria</taxon>
        <taxon>Euarchontoglires</taxon>
        <taxon>Glires</taxon>
        <taxon>Rodentia</taxon>
        <taxon>Hystricomorpha</taxon>
        <taxon>Bathyergidae</taxon>
        <taxon>Heterocephalus</taxon>
    </lineage>
</organism>
<accession>G5B6R2</accession>
<reference evidence="13 14" key="1">
    <citation type="journal article" date="2011" name="Nature">
        <title>Genome sequencing reveals insights into physiology and longevity of the naked mole rat.</title>
        <authorList>
            <person name="Kim E.B."/>
            <person name="Fang X."/>
            <person name="Fushan A.A."/>
            <person name="Huang Z."/>
            <person name="Lobanov A.V."/>
            <person name="Han L."/>
            <person name="Marino S.M."/>
            <person name="Sun X."/>
            <person name="Turanov A.A."/>
            <person name="Yang P."/>
            <person name="Yim S.H."/>
            <person name="Zhao X."/>
            <person name="Kasaikina M.V."/>
            <person name="Stoletzki N."/>
            <person name="Peng C."/>
            <person name="Polak P."/>
            <person name="Xiong Z."/>
            <person name="Kiezun A."/>
            <person name="Zhu Y."/>
            <person name="Chen Y."/>
            <person name="Kryukov G.V."/>
            <person name="Zhang Q."/>
            <person name="Peshkin L."/>
            <person name="Yang L."/>
            <person name="Bronson R.T."/>
            <person name="Buffenstein R."/>
            <person name="Wang B."/>
            <person name="Han C."/>
            <person name="Li Q."/>
            <person name="Chen L."/>
            <person name="Zhao W."/>
            <person name="Sunyaev S.R."/>
            <person name="Park T.J."/>
            <person name="Zhang G."/>
            <person name="Wang J."/>
            <person name="Gladyshev V.N."/>
        </authorList>
    </citation>
    <scope>NUCLEOTIDE SEQUENCE [LARGE SCALE GENOMIC DNA]</scope>
</reference>
<dbReference type="PANTHER" id="PTHR26453">
    <property type="entry name" value="OLFACTORY RECEPTOR"/>
    <property type="match status" value="1"/>
</dbReference>
<keyword evidence="2" id="KW-1003">Cell membrane</keyword>
<evidence type="ECO:0000256" key="5">
    <source>
        <dbReference type="ARBA" id="ARBA00022989"/>
    </source>
</evidence>
<evidence type="ECO:0000256" key="3">
    <source>
        <dbReference type="ARBA" id="ARBA00022606"/>
    </source>
</evidence>
<feature type="transmembrane region" description="Helical" evidence="11">
    <location>
        <begin position="120"/>
        <end position="144"/>
    </location>
</feature>
<keyword evidence="9" id="KW-0807">Transducer</keyword>
<dbReference type="PROSITE" id="PS50262">
    <property type="entry name" value="G_PROTEIN_RECEP_F1_2"/>
    <property type="match status" value="1"/>
</dbReference>
<evidence type="ECO:0000313" key="14">
    <source>
        <dbReference type="Proteomes" id="UP000006813"/>
    </source>
</evidence>
<evidence type="ECO:0000256" key="1">
    <source>
        <dbReference type="ARBA" id="ARBA00004651"/>
    </source>
</evidence>
<evidence type="ECO:0000256" key="6">
    <source>
        <dbReference type="ARBA" id="ARBA00023040"/>
    </source>
</evidence>
<comment type="function">
    <text evidence="10">Possible taste receptor.</text>
</comment>
<keyword evidence="4 11" id="KW-0812">Transmembrane</keyword>
<dbReference type="InterPro" id="IPR000725">
    <property type="entry name" value="Olfact_rcpt"/>
</dbReference>
<dbReference type="Gene3D" id="1.20.1070.10">
    <property type="entry name" value="Rhodopsin 7-helix transmembrane proteins"/>
    <property type="match status" value="1"/>
</dbReference>
<keyword evidence="8 13" id="KW-0675">Receptor</keyword>
<evidence type="ECO:0000256" key="2">
    <source>
        <dbReference type="ARBA" id="ARBA00022475"/>
    </source>
</evidence>
<sequence length="191" mass="21623">MAYDHYVAICHPLQYPLITNPKLCSQVVAASWMRAIPVEIGQTCQIFSLPFCGSKQINHFFCDITPLLKLACRETFINEMLVFSVVLVFIMVPFQLILSSCSKIISCILQLSSATGRIKAFSTCTSHIIVVALFFGSGIITYFRAKSKHFSSIDKFLSLFYTIITLMFNPIIYVLRKEDVMKALRKLITNT</sequence>
<keyword evidence="7 11" id="KW-0472">Membrane</keyword>
<comment type="subcellular location">
    <subcellularLocation>
        <location evidence="1">Cell membrane</location>
        <topology evidence="1">Multi-pass membrane protein</topology>
    </subcellularLocation>
</comment>
<evidence type="ECO:0000259" key="12">
    <source>
        <dbReference type="PROSITE" id="PS50262"/>
    </source>
</evidence>
<feature type="domain" description="G-protein coupled receptors family 1 profile" evidence="12">
    <location>
        <begin position="1"/>
        <end position="173"/>
    </location>
</feature>
<evidence type="ECO:0000256" key="10">
    <source>
        <dbReference type="ARBA" id="ARBA00053672"/>
    </source>
</evidence>
<feature type="transmembrane region" description="Helical" evidence="11">
    <location>
        <begin position="156"/>
        <end position="175"/>
    </location>
</feature>
<dbReference type="AlphaFoldDB" id="G5B6R2"/>
<dbReference type="PRINTS" id="PR00245">
    <property type="entry name" value="OLFACTORYR"/>
</dbReference>
<dbReference type="FunFam" id="1.20.1070.10:FF:000015">
    <property type="entry name" value="Olfactory receptor"/>
    <property type="match status" value="1"/>
</dbReference>
<keyword evidence="6" id="KW-0297">G-protein coupled receptor</keyword>
<keyword evidence="5 11" id="KW-1133">Transmembrane helix</keyword>
<name>G5B6R2_HETGA</name>
<keyword evidence="3" id="KW-0716">Sensory transduction</keyword>
<feature type="transmembrane region" description="Helical" evidence="11">
    <location>
        <begin position="80"/>
        <end position="99"/>
    </location>
</feature>
<dbReference type="GO" id="GO:0004984">
    <property type="term" value="F:olfactory receptor activity"/>
    <property type="evidence" value="ECO:0007669"/>
    <property type="project" value="InterPro"/>
</dbReference>
<dbReference type="InParanoid" id="G5B6R2"/>
<dbReference type="Proteomes" id="UP000006813">
    <property type="component" value="Unassembled WGS sequence"/>
</dbReference>